<evidence type="ECO:0000313" key="2">
    <source>
        <dbReference type="Proteomes" id="UP000183940"/>
    </source>
</evidence>
<dbReference type="Proteomes" id="UP000183940">
    <property type="component" value="Unassembled WGS sequence"/>
</dbReference>
<comment type="caution">
    <text evidence="1">The sequence shown here is derived from an EMBL/GenBank/DDBJ whole genome shotgun (WGS) entry which is preliminary data.</text>
</comment>
<organism evidence="1 2">
    <name type="scientific">Roseofilum reptotaenium AO1-A</name>
    <dbReference type="NCBI Taxonomy" id="1925591"/>
    <lineage>
        <taxon>Bacteria</taxon>
        <taxon>Bacillati</taxon>
        <taxon>Cyanobacteriota</taxon>
        <taxon>Cyanophyceae</taxon>
        <taxon>Desertifilales</taxon>
        <taxon>Desertifilaceae</taxon>
        <taxon>Roseofilum</taxon>
    </lineage>
</organism>
<keyword evidence="2" id="KW-1185">Reference proteome</keyword>
<sequence length="132" mass="14737">MAMVLIGLLVACSNTGGSPSQALVKTAIALQLHLTQVQLNTPLHIERSPQLDVKGIQISSSDRLPDQKLPTFHIQGTYNLDIQLSGQTLKQRQNPFEIYVQEQIEGETWRLLRPQTTAEGTEWLSYQINGDL</sequence>
<reference evidence="1" key="1">
    <citation type="submission" date="2016-10" db="EMBL/GenBank/DDBJ databases">
        <title>CRISPR-Cas defence system in Roseofilum reptotaenium: evidence of a bacteriophage-cyanobacterium arms race in the coral black band disease.</title>
        <authorList>
            <person name="Buerger P."/>
            <person name="Wood-Charlson E.M."/>
            <person name="Weynberg K.D."/>
            <person name="Willis B."/>
            <person name="Van Oppen M.J."/>
        </authorList>
    </citation>
    <scope>NUCLEOTIDE SEQUENCE [LARGE SCALE GENOMIC DNA]</scope>
    <source>
        <strain evidence="1">AO1-A</strain>
    </source>
</reference>
<dbReference type="EMBL" id="MLAW01000013">
    <property type="protein sequence ID" value="OJJ25769.1"/>
    <property type="molecule type" value="Genomic_DNA"/>
</dbReference>
<dbReference type="AlphaFoldDB" id="A0A1L9QSZ9"/>
<dbReference type="STRING" id="1925591.BI308_09605"/>
<gene>
    <name evidence="1" type="ORF">BI308_09605</name>
</gene>
<proteinExistence type="predicted"/>
<evidence type="ECO:0000313" key="1">
    <source>
        <dbReference type="EMBL" id="OJJ25769.1"/>
    </source>
</evidence>
<protein>
    <submittedName>
        <fullName evidence="1">Uncharacterized protein</fullName>
    </submittedName>
</protein>
<name>A0A1L9QSZ9_9CYAN</name>
<accession>A0A1L9QSZ9</accession>